<accession>A0AAN6TP20</accession>
<evidence type="ECO:0000259" key="7">
    <source>
        <dbReference type="Pfam" id="PF04082"/>
    </source>
</evidence>
<protein>
    <recommendedName>
        <fullName evidence="7">Xylanolytic transcriptional activator regulatory domain-containing protein</fullName>
    </recommendedName>
</protein>
<dbReference type="GeneID" id="89933822"/>
<keyword evidence="2" id="KW-0479">Metal-binding</keyword>
<dbReference type="CDD" id="cd00067">
    <property type="entry name" value="GAL4"/>
    <property type="match status" value="1"/>
</dbReference>
<feature type="compositionally biased region" description="Pro residues" evidence="6">
    <location>
        <begin position="714"/>
        <end position="723"/>
    </location>
</feature>
<dbReference type="GO" id="GO:0000981">
    <property type="term" value="F:DNA-binding transcription factor activity, RNA polymerase II-specific"/>
    <property type="evidence" value="ECO:0007669"/>
    <property type="project" value="InterPro"/>
</dbReference>
<keyword evidence="4" id="KW-0804">Transcription</keyword>
<comment type="subcellular location">
    <subcellularLocation>
        <location evidence="1">Nucleus</location>
    </subcellularLocation>
</comment>
<evidence type="ECO:0000313" key="9">
    <source>
        <dbReference type="Proteomes" id="UP001302812"/>
    </source>
</evidence>
<gene>
    <name evidence="8" type="ORF">N656DRAFT_45437</name>
</gene>
<reference evidence="8" key="1">
    <citation type="journal article" date="2023" name="Mol. Phylogenet. Evol.">
        <title>Genome-scale phylogeny and comparative genomics of the fungal order Sordariales.</title>
        <authorList>
            <person name="Hensen N."/>
            <person name="Bonometti L."/>
            <person name="Westerberg I."/>
            <person name="Brannstrom I.O."/>
            <person name="Guillou S."/>
            <person name="Cros-Aarteil S."/>
            <person name="Calhoun S."/>
            <person name="Haridas S."/>
            <person name="Kuo A."/>
            <person name="Mondo S."/>
            <person name="Pangilinan J."/>
            <person name="Riley R."/>
            <person name="LaButti K."/>
            <person name="Andreopoulos B."/>
            <person name="Lipzen A."/>
            <person name="Chen C."/>
            <person name="Yan M."/>
            <person name="Daum C."/>
            <person name="Ng V."/>
            <person name="Clum A."/>
            <person name="Steindorff A."/>
            <person name="Ohm R.A."/>
            <person name="Martin F."/>
            <person name="Silar P."/>
            <person name="Natvig D.O."/>
            <person name="Lalanne C."/>
            <person name="Gautier V."/>
            <person name="Ament-Velasquez S.L."/>
            <person name="Kruys A."/>
            <person name="Hutchinson M.I."/>
            <person name="Powell A.J."/>
            <person name="Barry K."/>
            <person name="Miller A.N."/>
            <person name="Grigoriev I.V."/>
            <person name="Debuchy R."/>
            <person name="Gladieux P."/>
            <person name="Hiltunen Thoren M."/>
            <person name="Johannesson H."/>
        </authorList>
    </citation>
    <scope>NUCLEOTIDE SEQUENCE</scope>
    <source>
        <strain evidence="8">CBS 508.74</strain>
    </source>
</reference>
<name>A0AAN6TP20_9PEZI</name>
<dbReference type="CDD" id="cd12148">
    <property type="entry name" value="fungal_TF_MHR"/>
    <property type="match status" value="1"/>
</dbReference>
<comment type="caution">
    <text evidence="8">The sequence shown here is derived from an EMBL/GenBank/DDBJ whole genome shotgun (WGS) entry which is preliminary data.</text>
</comment>
<evidence type="ECO:0000256" key="3">
    <source>
        <dbReference type="ARBA" id="ARBA00023015"/>
    </source>
</evidence>
<dbReference type="PANTHER" id="PTHR47338:SF5">
    <property type="entry name" value="ZN(II)2CYS6 TRANSCRIPTION FACTOR (EUROFUNG)"/>
    <property type="match status" value="1"/>
</dbReference>
<dbReference type="PANTHER" id="PTHR47338">
    <property type="entry name" value="ZN(II)2CYS6 TRANSCRIPTION FACTOR (EUROFUNG)-RELATED"/>
    <property type="match status" value="1"/>
</dbReference>
<evidence type="ECO:0000256" key="5">
    <source>
        <dbReference type="ARBA" id="ARBA00023242"/>
    </source>
</evidence>
<keyword evidence="5" id="KW-0539">Nucleus</keyword>
<dbReference type="InterPro" id="IPR007219">
    <property type="entry name" value="XnlR_reg_dom"/>
</dbReference>
<dbReference type="Pfam" id="PF04082">
    <property type="entry name" value="Fungal_trans"/>
    <property type="match status" value="1"/>
</dbReference>
<feature type="region of interest" description="Disordered" evidence="6">
    <location>
        <begin position="651"/>
        <end position="692"/>
    </location>
</feature>
<keyword evidence="9" id="KW-1185">Reference proteome</keyword>
<dbReference type="RefSeq" id="XP_064675111.1">
    <property type="nucleotide sequence ID" value="XM_064809698.1"/>
</dbReference>
<sequence>MTCRVCVCIRANRIREVVGPDAKLYARCRRMRSKCLHEKAKPPCRACLDAGLGPADCVFPVRGQPDQDREYRHPRVRLDKNRKRDAATKVRRDVLDGGGPAPLRAATAISVMPGGLAAKPTDDWELLPPLPDIIEAVNKFTSQYFQLGFIPKQLFPERLRTQARSVSVFFLLGILSVSARLTPGLAERYGNGSGVKASEVFMERASTVAQTELYREPSLERCQGFYLLSIAQQGSGMRHKSSINLAIAMRMATLMQLHREETYALPNKTKELIIRAESARRTLWMLHSQDNLHSGPRSPVLLSASDITALLPSSEKDFAHAIEPKSRAALEDTVPAIDNPALISDEGRSLFAVLIQAHYFWGAISRRAMNNSKDLRPWDAASVYAQMERRLAEWERGLPHDHRWSSLLLKGYKQEGQDLAYLGVTMTTRLCNIVIRKAYLHEMISYDKSDPKLTAFWSNMALELFRNVNMLYEQIEAHHADRAPEEGPGAQMAAFCVYSCGFLACYPCKFPSICPDPSITRNAPMMVQRILSILAESRNVWPLASRWYDHLEKFYRIPNGVTLETEGSMVGMADSQEQIPHVLHVSSSTRPAIKPIQPRMSAPAPSAVATKEKNGIPPPPSPNLPILILPEQPPSAVAAQALYAATDPSMRLPVPQAPAQGHHHLPMQQQQPQAHLTRQAPSATTTTTTTTTDGLGLLIEAFDTHHQTAAGSPAPAPPQPPPSAQGAVGMPYDSQPQQQHQQQQRAQQQPQPQTQQQHHQFYTHEALAMNDGYEHELGYYMSDGFGAGPQAMQTWYVGP</sequence>
<keyword evidence="3" id="KW-0805">Transcription regulation</keyword>
<dbReference type="GO" id="GO:0003677">
    <property type="term" value="F:DNA binding"/>
    <property type="evidence" value="ECO:0007669"/>
    <property type="project" value="InterPro"/>
</dbReference>
<evidence type="ECO:0000256" key="6">
    <source>
        <dbReference type="SAM" id="MobiDB-lite"/>
    </source>
</evidence>
<feature type="domain" description="Xylanolytic transcriptional activator regulatory" evidence="7">
    <location>
        <begin position="146"/>
        <end position="322"/>
    </location>
</feature>
<dbReference type="GO" id="GO:0008270">
    <property type="term" value="F:zinc ion binding"/>
    <property type="evidence" value="ECO:0007669"/>
    <property type="project" value="InterPro"/>
</dbReference>
<reference evidence="8" key="2">
    <citation type="submission" date="2023-05" db="EMBL/GenBank/DDBJ databases">
        <authorList>
            <consortium name="Lawrence Berkeley National Laboratory"/>
            <person name="Steindorff A."/>
            <person name="Hensen N."/>
            <person name="Bonometti L."/>
            <person name="Westerberg I."/>
            <person name="Brannstrom I.O."/>
            <person name="Guillou S."/>
            <person name="Cros-Aarteil S."/>
            <person name="Calhoun S."/>
            <person name="Haridas S."/>
            <person name="Kuo A."/>
            <person name="Mondo S."/>
            <person name="Pangilinan J."/>
            <person name="Riley R."/>
            <person name="Labutti K."/>
            <person name="Andreopoulos B."/>
            <person name="Lipzen A."/>
            <person name="Chen C."/>
            <person name="Yanf M."/>
            <person name="Daum C."/>
            <person name="Ng V."/>
            <person name="Clum A."/>
            <person name="Ohm R."/>
            <person name="Martin F."/>
            <person name="Silar P."/>
            <person name="Natvig D."/>
            <person name="Lalanne C."/>
            <person name="Gautier V."/>
            <person name="Ament-Velasquez S.L."/>
            <person name="Kruys A."/>
            <person name="Hutchinson M.I."/>
            <person name="Powell A.J."/>
            <person name="Barry K."/>
            <person name="Miller A.N."/>
            <person name="Grigoriev I.V."/>
            <person name="Debuchy R."/>
            <person name="Gladieux P."/>
            <person name="Thoren M.H."/>
            <person name="Johannesson H."/>
        </authorList>
    </citation>
    <scope>NUCLEOTIDE SEQUENCE</scope>
    <source>
        <strain evidence="8">CBS 508.74</strain>
    </source>
</reference>
<evidence type="ECO:0000256" key="2">
    <source>
        <dbReference type="ARBA" id="ARBA00022723"/>
    </source>
</evidence>
<dbReference type="EMBL" id="MU853332">
    <property type="protein sequence ID" value="KAK4117541.1"/>
    <property type="molecule type" value="Genomic_DNA"/>
</dbReference>
<feature type="compositionally biased region" description="Low complexity" evidence="6">
    <location>
        <begin position="735"/>
        <end position="759"/>
    </location>
</feature>
<dbReference type="AlphaFoldDB" id="A0AAN6TP20"/>
<dbReference type="GO" id="GO:0006351">
    <property type="term" value="P:DNA-templated transcription"/>
    <property type="evidence" value="ECO:0007669"/>
    <property type="project" value="InterPro"/>
</dbReference>
<evidence type="ECO:0000313" key="8">
    <source>
        <dbReference type="EMBL" id="KAK4117541.1"/>
    </source>
</evidence>
<feature type="region of interest" description="Disordered" evidence="6">
    <location>
        <begin position="707"/>
        <end position="759"/>
    </location>
</feature>
<evidence type="ECO:0000256" key="4">
    <source>
        <dbReference type="ARBA" id="ARBA00023163"/>
    </source>
</evidence>
<organism evidence="8 9">
    <name type="scientific">Canariomyces notabilis</name>
    <dbReference type="NCBI Taxonomy" id="2074819"/>
    <lineage>
        <taxon>Eukaryota</taxon>
        <taxon>Fungi</taxon>
        <taxon>Dikarya</taxon>
        <taxon>Ascomycota</taxon>
        <taxon>Pezizomycotina</taxon>
        <taxon>Sordariomycetes</taxon>
        <taxon>Sordariomycetidae</taxon>
        <taxon>Sordariales</taxon>
        <taxon>Chaetomiaceae</taxon>
        <taxon>Canariomyces</taxon>
    </lineage>
</organism>
<evidence type="ECO:0000256" key="1">
    <source>
        <dbReference type="ARBA" id="ARBA00004123"/>
    </source>
</evidence>
<feature type="compositionally biased region" description="Low complexity" evidence="6">
    <location>
        <begin position="666"/>
        <end position="676"/>
    </location>
</feature>
<dbReference type="InterPro" id="IPR050815">
    <property type="entry name" value="TF_fung"/>
</dbReference>
<dbReference type="InterPro" id="IPR001138">
    <property type="entry name" value="Zn2Cys6_DnaBD"/>
</dbReference>
<proteinExistence type="predicted"/>
<dbReference type="Proteomes" id="UP001302812">
    <property type="component" value="Unassembled WGS sequence"/>
</dbReference>
<dbReference type="GO" id="GO:0005634">
    <property type="term" value="C:nucleus"/>
    <property type="evidence" value="ECO:0007669"/>
    <property type="project" value="UniProtKB-SubCell"/>
</dbReference>